<protein>
    <recommendedName>
        <fullName evidence="6">DUF5105 domain-containing protein</fullName>
    </recommendedName>
</protein>
<feature type="chain" id="PRO_5040226687" description="DUF5105 domain-containing protein" evidence="1">
    <location>
        <begin position="27"/>
        <end position="174"/>
    </location>
</feature>
<accession>A0A9Q8ILP7</accession>
<dbReference type="AlphaFoldDB" id="A0A9Q8ILP7"/>
<dbReference type="Proteomes" id="UP000784700">
    <property type="component" value="Unassembled WGS sequence"/>
</dbReference>
<evidence type="ECO:0008006" key="6">
    <source>
        <dbReference type="Google" id="ProtNLM"/>
    </source>
</evidence>
<proteinExistence type="predicted"/>
<sequence length="174" mass="19549">MSVKSKLFKGLAVISLLLPIAFSANINNVNANAKKSHAVKVVKHNHNNKTTAAFADEIYNFSSFFKKDLLPTVKNYKAETKSGRETKSGLLAMLNDKMSKKQFRSEMEKSMKSNPEFKNTSAKERNKMFSEATKQVKNVKLSDLNKISSLAKRWVLVLLQVNDGKTTIHLPAMK</sequence>
<comment type="caution">
    <text evidence="3">The sequence shown here is derived from an EMBL/GenBank/DDBJ whole genome shotgun (WGS) entry which is preliminary data.</text>
</comment>
<evidence type="ECO:0000313" key="2">
    <source>
        <dbReference type="EMBL" id="TPR26287.1"/>
    </source>
</evidence>
<feature type="signal peptide" evidence="1">
    <location>
        <begin position="1"/>
        <end position="26"/>
    </location>
</feature>
<dbReference type="RefSeq" id="WP_105964239.1">
    <property type="nucleotide sequence ID" value="NZ_POSO01000002.1"/>
</dbReference>
<evidence type="ECO:0000313" key="5">
    <source>
        <dbReference type="Proteomes" id="UP000784700"/>
    </source>
</evidence>
<dbReference type="Proteomes" id="UP000777560">
    <property type="component" value="Unassembled WGS sequence"/>
</dbReference>
<keyword evidence="4" id="KW-1185">Reference proteome</keyword>
<dbReference type="EMBL" id="QUBG01000007">
    <property type="protein sequence ID" value="TPR43116.1"/>
    <property type="molecule type" value="Genomic_DNA"/>
</dbReference>
<evidence type="ECO:0000313" key="4">
    <source>
        <dbReference type="Proteomes" id="UP000777560"/>
    </source>
</evidence>
<keyword evidence="1" id="KW-0732">Signal</keyword>
<reference evidence="3 4" key="1">
    <citation type="submission" date="2018-08" db="EMBL/GenBank/DDBJ databases">
        <title>Comparative genomics of wild bee and flower associated Lactobacillus reveals potential adaptation to the bee host.</title>
        <authorList>
            <person name="Vuong H.Q."/>
            <person name="Mcfrederick Q.S."/>
        </authorList>
    </citation>
    <scope>NUCLEOTIDE SEQUENCE</scope>
    <source>
        <strain evidence="2 4">HV_13</strain>
        <strain evidence="3">HV_63</strain>
    </source>
</reference>
<dbReference type="GeneID" id="58108311"/>
<gene>
    <name evidence="2" type="ORF">DY114_00915</name>
    <name evidence="3" type="ORF">DY130_06440</name>
</gene>
<evidence type="ECO:0000256" key="1">
    <source>
        <dbReference type="SAM" id="SignalP"/>
    </source>
</evidence>
<organism evidence="3 5">
    <name type="scientific">Apilactobacillus micheneri</name>
    <dbReference type="NCBI Taxonomy" id="1899430"/>
    <lineage>
        <taxon>Bacteria</taxon>
        <taxon>Bacillati</taxon>
        <taxon>Bacillota</taxon>
        <taxon>Bacilli</taxon>
        <taxon>Lactobacillales</taxon>
        <taxon>Lactobacillaceae</taxon>
        <taxon>Apilactobacillus</taxon>
    </lineage>
</organism>
<dbReference type="EMBL" id="QUAV01000001">
    <property type="protein sequence ID" value="TPR26287.1"/>
    <property type="molecule type" value="Genomic_DNA"/>
</dbReference>
<name>A0A9Q8ILP7_9LACO</name>
<evidence type="ECO:0000313" key="3">
    <source>
        <dbReference type="EMBL" id="TPR43116.1"/>
    </source>
</evidence>